<accession>A0A9P9KJH1</accession>
<dbReference type="PANTHER" id="PTHR37540">
    <property type="entry name" value="TRANSCRIPTION FACTOR (ACR-2), PUTATIVE-RELATED-RELATED"/>
    <property type="match status" value="1"/>
</dbReference>
<feature type="compositionally biased region" description="Basic and acidic residues" evidence="1">
    <location>
        <begin position="40"/>
        <end position="63"/>
    </location>
</feature>
<gene>
    <name evidence="2" type="ORF">B0J15DRAFT_559344</name>
</gene>
<protein>
    <submittedName>
        <fullName evidence="2">Uncharacterized protein</fullName>
    </submittedName>
</protein>
<keyword evidence="3" id="KW-1185">Reference proteome</keyword>
<dbReference type="Proteomes" id="UP000736672">
    <property type="component" value="Unassembled WGS sequence"/>
</dbReference>
<evidence type="ECO:0000313" key="3">
    <source>
        <dbReference type="Proteomes" id="UP000736672"/>
    </source>
</evidence>
<organism evidence="2 3">
    <name type="scientific">Fusarium solani</name>
    <name type="common">Filamentous fungus</name>
    <dbReference type="NCBI Taxonomy" id="169388"/>
    <lineage>
        <taxon>Eukaryota</taxon>
        <taxon>Fungi</taxon>
        <taxon>Dikarya</taxon>
        <taxon>Ascomycota</taxon>
        <taxon>Pezizomycotina</taxon>
        <taxon>Sordariomycetes</taxon>
        <taxon>Hypocreomycetidae</taxon>
        <taxon>Hypocreales</taxon>
        <taxon>Nectriaceae</taxon>
        <taxon>Fusarium</taxon>
        <taxon>Fusarium solani species complex</taxon>
    </lineage>
</organism>
<reference evidence="2" key="1">
    <citation type="journal article" date="2021" name="Nat. Commun.">
        <title>Genetic determinants of endophytism in the Arabidopsis root mycobiome.</title>
        <authorList>
            <person name="Mesny F."/>
            <person name="Miyauchi S."/>
            <person name="Thiergart T."/>
            <person name="Pickel B."/>
            <person name="Atanasova L."/>
            <person name="Karlsson M."/>
            <person name="Huettel B."/>
            <person name="Barry K.W."/>
            <person name="Haridas S."/>
            <person name="Chen C."/>
            <person name="Bauer D."/>
            <person name="Andreopoulos W."/>
            <person name="Pangilinan J."/>
            <person name="LaButti K."/>
            <person name="Riley R."/>
            <person name="Lipzen A."/>
            <person name="Clum A."/>
            <person name="Drula E."/>
            <person name="Henrissat B."/>
            <person name="Kohler A."/>
            <person name="Grigoriev I.V."/>
            <person name="Martin F.M."/>
            <person name="Hacquard S."/>
        </authorList>
    </citation>
    <scope>NUCLEOTIDE SEQUENCE</scope>
    <source>
        <strain evidence="2">FSSC 5 MPI-SDFR-AT-0091</strain>
    </source>
</reference>
<dbReference type="PANTHER" id="PTHR37540:SF5">
    <property type="entry name" value="TRANSCRIPTION FACTOR DOMAIN-CONTAINING PROTEIN"/>
    <property type="match status" value="1"/>
</dbReference>
<evidence type="ECO:0000256" key="1">
    <source>
        <dbReference type="SAM" id="MobiDB-lite"/>
    </source>
</evidence>
<name>A0A9P9KJH1_FUSSL</name>
<comment type="caution">
    <text evidence="2">The sequence shown here is derived from an EMBL/GenBank/DDBJ whole genome shotgun (WGS) entry which is preliminary data.</text>
</comment>
<feature type="compositionally biased region" description="Pro residues" evidence="1">
    <location>
        <begin position="72"/>
        <end position="81"/>
    </location>
</feature>
<dbReference type="AlphaFoldDB" id="A0A9P9KJH1"/>
<sequence length="436" mass="49494">MPLQLTFLNTSDAPGLGAVETKQMRAHITKTNFARRRQRLVKERQQKKRQEIHERDLVARPEKPMSGNETTPQPPSVPPLDPSSDMLLSTHSRDPHNSISYLLYEFRPIVFPAGYGFPGSERETVWVDQLLAEPALIEASMAIGLKYTPRHRNPWKSREADVRKCMAISMINKRLDTAAGLSDGILGAVFTLAFAERLASDERALDVHIQGLAQMIRLRRAAGITRVPSCDSIGQAITSTNGSHEKLMQALRNEDNPTSMDVSRITSGIGQLRQALDEFNATKFPSKNEILSIEHQVDCLRLEVEVVLGSDDQYIRTLRFALQLFLLLSWLSRPDTDFGILSEELRHSLAQPHTRLCSSVEPTIWQFFVGAVAAEKSMETRTWYVDRLQRVFDSMQVTKWTEVVQLLDRTFMPDMGLLERFKLVWQEIGYVGQGEY</sequence>
<feature type="region of interest" description="Disordered" evidence="1">
    <location>
        <begin position="35"/>
        <end position="91"/>
    </location>
</feature>
<dbReference type="EMBL" id="JAGTJS010000010">
    <property type="protein sequence ID" value="KAH7254894.1"/>
    <property type="molecule type" value="Genomic_DNA"/>
</dbReference>
<dbReference type="OrthoDB" id="4158087at2759"/>
<evidence type="ECO:0000313" key="2">
    <source>
        <dbReference type="EMBL" id="KAH7254894.1"/>
    </source>
</evidence>
<proteinExistence type="predicted"/>